<dbReference type="InterPro" id="IPR000073">
    <property type="entry name" value="AB_hydrolase_1"/>
</dbReference>
<dbReference type="EMBL" id="KZ613944">
    <property type="protein sequence ID" value="PMD41280.1"/>
    <property type="molecule type" value="Genomic_DNA"/>
</dbReference>
<evidence type="ECO:0000313" key="3">
    <source>
        <dbReference type="Proteomes" id="UP000235786"/>
    </source>
</evidence>
<dbReference type="InterPro" id="IPR029058">
    <property type="entry name" value="AB_hydrolase_fold"/>
</dbReference>
<dbReference type="PANTHER" id="PTHR43433">
    <property type="entry name" value="HYDROLASE, ALPHA/BETA FOLD FAMILY PROTEIN"/>
    <property type="match status" value="1"/>
</dbReference>
<keyword evidence="3" id="KW-1185">Reference proteome</keyword>
<dbReference type="GO" id="GO:0016787">
    <property type="term" value="F:hydrolase activity"/>
    <property type="evidence" value="ECO:0007669"/>
    <property type="project" value="UniProtKB-KW"/>
</dbReference>
<dbReference type="SUPFAM" id="SSF53474">
    <property type="entry name" value="alpha/beta-Hydrolases"/>
    <property type="match status" value="1"/>
</dbReference>
<evidence type="ECO:0000259" key="1">
    <source>
        <dbReference type="Pfam" id="PF00561"/>
    </source>
</evidence>
<dbReference type="Proteomes" id="UP000235786">
    <property type="component" value="Unassembled WGS sequence"/>
</dbReference>
<dbReference type="Pfam" id="PF00561">
    <property type="entry name" value="Abhydrolase_1"/>
    <property type="match status" value="1"/>
</dbReference>
<proteinExistence type="predicted"/>
<gene>
    <name evidence="2" type="ORF">L207DRAFT_632727</name>
</gene>
<dbReference type="OrthoDB" id="10249433at2759"/>
<organism evidence="2 3">
    <name type="scientific">Hyaloscypha variabilis (strain UAMH 11265 / GT02V1 / F)</name>
    <name type="common">Meliniomyces variabilis</name>
    <dbReference type="NCBI Taxonomy" id="1149755"/>
    <lineage>
        <taxon>Eukaryota</taxon>
        <taxon>Fungi</taxon>
        <taxon>Dikarya</taxon>
        <taxon>Ascomycota</taxon>
        <taxon>Pezizomycotina</taxon>
        <taxon>Leotiomycetes</taxon>
        <taxon>Helotiales</taxon>
        <taxon>Hyaloscyphaceae</taxon>
        <taxon>Hyaloscypha</taxon>
        <taxon>Hyaloscypha variabilis</taxon>
    </lineage>
</organism>
<sequence>MMAQQFTHPDGRNIDYQVYGAKDGFPLVWIHGTPGAYIPYQGLVTLCEKKGIKLISLSRAGYGGSTRHKGRRVVDVVADIEALNKHLGIEKCLVGGRSGGGPHALACAARLPTCIAALCLSGVAPWNSEGLDFLAGQGQSNIDEINAALRGEDELEKFCKAMRLEILKADVSSIMAGMTSLLTEVDKKALTKNTEMGQFVVDTVNESLKIGCDGWVDDDLAFINPWGFELNEIKVPVILYHGDEDKLAPFAHGEWLAKNLPQEFLRKHLVQGEGHLSLFLERTDDMIDELLEIAKL</sequence>
<dbReference type="ESTHER" id="9helo-a0a2j6rs12">
    <property type="family name" value="Fungal-D14-Strigolactone-R"/>
</dbReference>
<accession>A0A2J6RS12</accession>
<dbReference type="Gene3D" id="3.40.50.1820">
    <property type="entry name" value="alpha/beta hydrolase"/>
    <property type="match status" value="1"/>
</dbReference>
<dbReference type="AlphaFoldDB" id="A0A2J6RS12"/>
<reference evidence="2 3" key="1">
    <citation type="submission" date="2016-04" db="EMBL/GenBank/DDBJ databases">
        <title>A degradative enzymes factory behind the ericoid mycorrhizal symbiosis.</title>
        <authorList>
            <consortium name="DOE Joint Genome Institute"/>
            <person name="Martino E."/>
            <person name="Morin E."/>
            <person name="Grelet G."/>
            <person name="Kuo A."/>
            <person name="Kohler A."/>
            <person name="Daghino S."/>
            <person name="Barry K."/>
            <person name="Choi C."/>
            <person name="Cichocki N."/>
            <person name="Clum A."/>
            <person name="Copeland A."/>
            <person name="Hainaut M."/>
            <person name="Haridas S."/>
            <person name="Labutti K."/>
            <person name="Lindquist E."/>
            <person name="Lipzen A."/>
            <person name="Khouja H.-R."/>
            <person name="Murat C."/>
            <person name="Ohm R."/>
            <person name="Olson A."/>
            <person name="Spatafora J."/>
            <person name="Veneault-Fourrey C."/>
            <person name="Henrissat B."/>
            <person name="Grigoriev I."/>
            <person name="Martin F."/>
            <person name="Perotto S."/>
        </authorList>
    </citation>
    <scope>NUCLEOTIDE SEQUENCE [LARGE SCALE GENOMIC DNA]</scope>
    <source>
        <strain evidence="2 3">F</strain>
    </source>
</reference>
<protein>
    <submittedName>
        <fullName evidence="2">Putative valacyclovir hydrolase</fullName>
    </submittedName>
</protein>
<name>A0A2J6RS12_HYAVF</name>
<dbReference type="PANTHER" id="PTHR43433:SF10">
    <property type="entry name" value="AB HYDROLASE-1 DOMAIN-CONTAINING PROTEIN"/>
    <property type="match status" value="1"/>
</dbReference>
<keyword evidence="2" id="KW-0378">Hydrolase</keyword>
<dbReference type="InterPro" id="IPR050471">
    <property type="entry name" value="AB_hydrolase"/>
</dbReference>
<evidence type="ECO:0000313" key="2">
    <source>
        <dbReference type="EMBL" id="PMD41280.1"/>
    </source>
</evidence>
<dbReference type="STRING" id="1149755.A0A2J6RS12"/>
<feature type="domain" description="AB hydrolase-1" evidence="1">
    <location>
        <begin position="26"/>
        <end position="126"/>
    </location>
</feature>